<dbReference type="OrthoDB" id="3801057at2"/>
<reference evidence="3" key="1">
    <citation type="submission" date="2016-01" db="EMBL/GenBank/DDBJ databases">
        <authorList>
            <person name="Mcilroy J.S."/>
            <person name="Karst M S."/>
            <person name="Albertsen M."/>
        </authorList>
    </citation>
    <scope>NUCLEOTIDE SEQUENCE</scope>
    <source>
        <strain evidence="3">Cfx-K</strain>
    </source>
</reference>
<evidence type="ECO:0000313" key="4">
    <source>
        <dbReference type="Proteomes" id="UP000215027"/>
    </source>
</evidence>
<dbReference type="RefSeq" id="WP_095044993.1">
    <property type="nucleotide sequence ID" value="NZ_LN890656.1"/>
</dbReference>
<evidence type="ECO:0000256" key="2">
    <source>
        <dbReference type="SAM" id="SignalP"/>
    </source>
</evidence>
<sequence length="871" mass="83184">MNPTTNRNMRFLPALALLALALILAAGLSPTARAADFTAANEAELAAAITAANAAGAGDHTIALTANISLTAPLPALHNPTATGITLDGAGHTLDAAGVGTALAVNSATTAAIANLTITGGAGSSGPNANSGGGIFNRGRLTVTDSTITGNSGGRGAGIFNYPIESGTAELTLLRVTLTDNTSSDTGGGLATVANGGTATVAIVDSRISGNSAANYGGGIAGSGLVGVSAITVENSTLSDNSALFGGAIFNNGNGGQASLELTGVTLSANDAGHSGGALYNNGNDSAATAELVNSTLSGNSAGINGGGIVNLPNGGTAALTLHFVTLAGNSAKKGGALFNNAGATVNLSATLLVAGEQGNACDFSGGASLNSGGYNLDSDGSCGLTGTGDVAGGTAALAALALNAPGDTATHALGADSDAQRRIPSGAAGCGGPITTDQRGAPRPLPGALCDIGAYESDAADDGDTPTPTPTITATPSGTPPTPTMTPSVTPTGTPPTPTATFTATPPGECAPPYTAADEAQLNAAIACANAAGAGSHTITLTGDVTLSDATTPLNNPAAAELLLDGDGHQIDGDRHGTVLTIAPGTTARVRDVTITGGLGTRGDSGDWGGGIYNNGALTVENSTLAGNLAARGGGIVNHGDGAAATLTIVRATLSGNAATMSAGGILNVAEGGGSASLNVVNTTLSGNFASAGGGGLYIEANGGNAGANLVYATLALNTATSGGGGIHTATTGGNASVTLAATIIINGQGAGPDCARPSGVIISTGYNVAGDGSCFLTQGSDQPAADAKLQPLTLNAPGSTATHALGPGSAALNRVHFGAAGCGSAITTDQRGAARPAPAGGLCDVGAFEAQSGVGPSDFALFLPVTLDQ</sequence>
<dbReference type="PANTHER" id="PTHR11319:SF35">
    <property type="entry name" value="OUTER MEMBRANE PROTEIN PMPC-RELATED"/>
    <property type="match status" value="1"/>
</dbReference>
<dbReference type="SUPFAM" id="SSF51126">
    <property type="entry name" value="Pectin lyase-like"/>
    <property type="match status" value="2"/>
</dbReference>
<dbReference type="InterPro" id="IPR011050">
    <property type="entry name" value="Pectin_lyase_fold/virulence"/>
</dbReference>
<feature type="chain" id="PRO_5007820675" description="Polymorphic outer membrane protein" evidence="2">
    <location>
        <begin position="35"/>
        <end position="871"/>
    </location>
</feature>
<proteinExistence type="predicted"/>
<dbReference type="NCBIfam" id="NF041518">
    <property type="entry name" value="choice_anch_Q"/>
    <property type="match status" value="2"/>
</dbReference>
<keyword evidence="2" id="KW-0732">Signal</keyword>
<gene>
    <name evidence="3" type="ORF">CFX0092_B0068</name>
</gene>
<dbReference type="InterPro" id="IPR006626">
    <property type="entry name" value="PbH1"/>
</dbReference>
<dbReference type="PANTHER" id="PTHR11319">
    <property type="entry name" value="G PROTEIN-COUPLED RECEPTOR-RELATED"/>
    <property type="match status" value="1"/>
</dbReference>
<evidence type="ECO:0008006" key="5">
    <source>
        <dbReference type="Google" id="ProtNLM"/>
    </source>
</evidence>
<dbReference type="AlphaFoldDB" id="A0A160T6Q6"/>
<dbReference type="Proteomes" id="UP000215027">
    <property type="component" value="Chromosome II"/>
</dbReference>
<evidence type="ECO:0000313" key="3">
    <source>
        <dbReference type="EMBL" id="CUS05602.1"/>
    </source>
</evidence>
<organism evidence="3 4">
    <name type="scientific">Candidatus Promineifilum breve</name>
    <dbReference type="NCBI Taxonomy" id="1806508"/>
    <lineage>
        <taxon>Bacteria</taxon>
        <taxon>Bacillati</taxon>
        <taxon>Chloroflexota</taxon>
        <taxon>Ardenticatenia</taxon>
        <taxon>Candidatus Promineifilales</taxon>
        <taxon>Candidatus Promineifilaceae</taxon>
        <taxon>Candidatus Promineifilum</taxon>
    </lineage>
</organism>
<dbReference type="EMBL" id="LN890656">
    <property type="protein sequence ID" value="CUS05602.1"/>
    <property type="molecule type" value="Genomic_DNA"/>
</dbReference>
<feature type="region of interest" description="Disordered" evidence="1">
    <location>
        <begin position="416"/>
        <end position="496"/>
    </location>
</feature>
<evidence type="ECO:0000256" key="1">
    <source>
        <dbReference type="SAM" id="MobiDB-lite"/>
    </source>
</evidence>
<feature type="signal peptide" evidence="2">
    <location>
        <begin position="1"/>
        <end position="34"/>
    </location>
</feature>
<accession>A0A160T6Q6</accession>
<keyword evidence="4" id="KW-1185">Reference proteome</keyword>
<protein>
    <recommendedName>
        <fullName evidence="5">Polymorphic outer membrane protein</fullName>
    </recommendedName>
</protein>
<name>A0A160T6Q6_9CHLR</name>
<dbReference type="InterPro" id="IPR059226">
    <property type="entry name" value="Choice_anch_Q_dom"/>
</dbReference>
<dbReference type="KEGG" id="pbf:CFX0092_B0068"/>
<dbReference type="SMART" id="SM00710">
    <property type="entry name" value="PbH1"/>
    <property type="match status" value="6"/>
</dbReference>